<dbReference type="EMBL" id="LBUP01000001">
    <property type="protein sequence ID" value="KKQ67479.1"/>
    <property type="molecule type" value="Genomic_DNA"/>
</dbReference>
<evidence type="ECO:0000313" key="3">
    <source>
        <dbReference type="Proteomes" id="UP000034235"/>
    </source>
</evidence>
<keyword evidence="1" id="KW-0472">Membrane</keyword>
<comment type="caution">
    <text evidence="2">The sequence shown here is derived from an EMBL/GenBank/DDBJ whole genome shotgun (WGS) entry which is preliminary data.</text>
</comment>
<feature type="transmembrane region" description="Helical" evidence="1">
    <location>
        <begin position="6"/>
        <end position="28"/>
    </location>
</feature>
<dbReference type="Proteomes" id="UP000034235">
    <property type="component" value="Unassembled WGS sequence"/>
</dbReference>
<evidence type="ECO:0000313" key="2">
    <source>
        <dbReference type="EMBL" id="KKQ67479.1"/>
    </source>
</evidence>
<name>A0A0G0M1C5_9BACT</name>
<reference evidence="2 3" key="1">
    <citation type="journal article" date="2015" name="Nature">
        <title>rRNA introns, odd ribosomes, and small enigmatic genomes across a large radiation of phyla.</title>
        <authorList>
            <person name="Brown C.T."/>
            <person name="Hug L.A."/>
            <person name="Thomas B.C."/>
            <person name="Sharon I."/>
            <person name="Castelle C.J."/>
            <person name="Singh A."/>
            <person name="Wilkins M.J."/>
            <person name="Williams K.H."/>
            <person name="Banfield J.F."/>
        </authorList>
    </citation>
    <scope>NUCLEOTIDE SEQUENCE [LARGE SCALE GENOMIC DNA]</scope>
</reference>
<accession>A0A0G0M1C5</accession>
<keyword evidence="1" id="KW-0812">Transmembrane</keyword>
<gene>
    <name evidence="2" type="ORF">US86_C0001G0406</name>
</gene>
<evidence type="ECO:0000256" key="1">
    <source>
        <dbReference type="SAM" id="Phobius"/>
    </source>
</evidence>
<dbReference type="AlphaFoldDB" id="A0A0G0M1C5"/>
<organism evidence="2 3">
    <name type="scientific">Candidatus Daviesbacteria bacterium GW2011_GWA2_38_24</name>
    <dbReference type="NCBI Taxonomy" id="1618422"/>
    <lineage>
        <taxon>Bacteria</taxon>
        <taxon>Candidatus Daviesiibacteriota</taxon>
    </lineage>
</organism>
<keyword evidence="1" id="KW-1133">Transmembrane helix</keyword>
<proteinExistence type="predicted"/>
<protein>
    <submittedName>
        <fullName evidence="2">Uncharacterized protein</fullName>
    </submittedName>
</protein>
<sequence>MNQKGFTPVLVLLIIALIGAGLFGAYYLGAQRNKNQNTQIQITPTPTPQRDQAEEECRARGGEWKQIGLDYKCEINHTDGGKTCSDNSECQGTCLAPEGVKPGEDIGAKGNCSSYSPVVGCFSSLNKGTVSLTICAD</sequence>